<evidence type="ECO:0000256" key="7">
    <source>
        <dbReference type="ARBA" id="ARBA00022729"/>
    </source>
</evidence>
<gene>
    <name evidence="19" type="ordered locus">Oter_4557</name>
</gene>
<dbReference type="OrthoDB" id="127311at2"/>
<evidence type="ECO:0000259" key="18">
    <source>
        <dbReference type="Pfam" id="PF07715"/>
    </source>
</evidence>
<evidence type="ECO:0000256" key="8">
    <source>
        <dbReference type="ARBA" id="ARBA00023004"/>
    </source>
</evidence>
<keyword evidence="10 15" id="KW-0798">TonB box</keyword>
<keyword evidence="7 16" id="KW-0732">Signal</keyword>
<dbReference type="PANTHER" id="PTHR32552">
    <property type="entry name" value="FERRICHROME IRON RECEPTOR-RELATED"/>
    <property type="match status" value="1"/>
</dbReference>
<dbReference type="InterPro" id="IPR036942">
    <property type="entry name" value="Beta-barrel_TonB_sf"/>
</dbReference>
<feature type="domain" description="TonB-dependent receptor-like beta-barrel" evidence="17">
    <location>
        <begin position="282"/>
        <end position="726"/>
    </location>
</feature>
<evidence type="ECO:0000313" key="20">
    <source>
        <dbReference type="Proteomes" id="UP000007013"/>
    </source>
</evidence>
<dbReference type="InterPro" id="IPR012910">
    <property type="entry name" value="Plug_dom"/>
</dbReference>
<evidence type="ECO:0000256" key="14">
    <source>
        <dbReference type="PROSITE-ProRule" id="PRU01360"/>
    </source>
</evidence>
<keyword evidence="12 19" id="KW-0675">Receptor</keyword>
<dbReference type="Gene3D" id="2.40.170.20">
    <property type="entry name" value="TonB-dependent receptor, beta-barrel domain"/>
    <property type="match status" value="1"/>
</dbReference>
<evidence type="ECO:0000256" key="3">
    <source>
        <dbReference type="ARBA" id="ARBA00022448"/>
    </source>
</evidence>
<evidence type="ECO:0000256" key="6">
    <source>
        <dbReference type="ARBA" id="ARBA00022692"/>
    </source>
</evidence>
<evidence type="ECO:0000256" key="15">
    <source>
        <dbReference type="RuleBase" id="RU003357"/>
    </source>
</evidence>
<evidence type="ECO:0000256" key="4">
    <source>
        <dbReference type="ARBA" id="ARBA00022452"/>
    </source>
</evidence>
<evidence type="ECO:0000256" key="12">
    <source>
        <dbReference type="ARBA" id="ARBA00023170"/>
    </source>
</evidence>
<reference evidence="19 20" key="1">
    <citation type="journal article" date="2011" name="J. Bacteriol.">
        <title>Genome sequence of the verrucomicrobium Opitutus terrae PB90-1, an abundant inhabitant of rice paddy soil ecosystems.</title>
        <authorList>
            <person name="van Passel M.W."/>
            <person name="Kant R."/>
            <person name="Palva A."/>
            <person name="Copeland A."/>
            <person name="Lucas S."/>
            <person name="Lapidus A."/>
            <person name="Glavina del Rio T."/>
            <person name="Pitluck S."/>
            <person name="Goltsman E."/>
            <person name="Clum A."/>
            <person name="Sun H."/>
            <person name="Schmutz J."/>
            <person name="Larimer F.W."/>
            <person name="Land M.L."/>
            <person name="Hauser L."/>
            <person name="Kyrpides N."/>
            <person name="Mikhailova N."/>
            <person name="Richardson P.P."/>
            <person name="Janssen P.H."/>
            <person name="de Vos W.M."/>
            <person name="Smidt H."/>
        </authorList>
    </citation>
    <scope>NUCLEOTIDE SEQUENCE [LARGE SCALE GENOMIC DNA]</scope>
    <source>
        <strain evidence="20">DSM 11246 / JCM 15787 / PB90-1</strain>
    </source>
</reference>
<comment type="subcellular location">
    <subcellularLocation>
        <location evidence="1 14">Cell outer membrane</location>
        <topology evidence="1 14">Multi-pass membrane protein</topology>
    </subcellularLocation>
</comment>
<dbReference type="HOGENOM" id="CLU_008287_9_0_0"/>
<feature type="domain" description="TonB-dependent receptor plug" evidence="18">
    <location>
        <begin position="66"/>
        <end position="162"/>
    </location>
</feature>
<evidence type="ECO:0000256" key="11">
    <source>
        <dbReference type="ARBA" id="ARBA00023136"/>
    </source>
</evidence>
<keyword evidence="11 14" id="KW-0472">Membrane</keyword>
<evidence type="ECO:0000256" key="5">
    <source>
        <dbReference type="ARBA" id="ARBA00022496"/>
    </source>
</evidence>
<protein>
    <submittedName>
        <fullName evidence="19">TonB-dependent siderophore receptor</fullName>
    </submittedName>
</protein>
<evidence type="ECO:0000256" key="10">
    <source>
        <dbReference type="ARBA" id="ARBA00023077"/>
    </source>
</evidence>
<name>B1ZQT0_OPITP</name>
<keyword evidence="13 14" id="KW-0998">Cell outer membrane</keyword>
<evidence type="ECO:0000313" key="19">
    <source>
        <dbReference type="EMBL" id="ACB77828.1"/>
    </source>
</evidence>
<dbReference type="SUPFAM" id="SSF56935">
    <property type="entry name" value="Porins"/>
    <property type="match status" value="1"/>
</dbReference>
<feature type="signal peptide" evidence="16">
    <location>
        <begin position="1"/>
        <end position="19"/>
    </location>
</feature>
<dbReference type="RefSeq" id="WP_012377342.1">
    <property type="nucleotide sequence ID" value="NC_010571.1"/>
</dbReference>
<dbReference type="Pfam" id="PF00593">
    <property type="entry name" value="TonB_dep_Rec_b-barrel"/>
    <property type="match status" value="1"/>
</dbReference>
<dbReference type="AlphaFoldDB" id="B1ZQT0"/>
<dbReference type="KEGG" id="ote:Oter_4557"/>
<organism evidence="19 20">
    <name type="scientific">Opitutus terrae (strain DSM 11246 / JCM 15787 / PB90-1)</name>
    <dbReference type="NCBI Taxonomy" id="452637"/>
    <lineage>
        <taxon>Bacteria</taxon>
        <taxon>Pseudomonadati</taxon>
        <taxon>Verrucomicrobiota</taxon>
        <taxon>Opitutia</taxon>
        <taxon>Opitutales</taxon>
        <taxon>Opitutaceae</taxon>
        <taxon>Opitutus</taxon>
    </lineage>
</organism>
<evidence type="ECO:0000259" key="17">
    <source>
        <dbReference type="Pfam" id="PF00593"/>
    </source>
</evidence>
<evidence type="ECO:0000256" key="16">
    <source>
        <dbReference type="SAM" id="SignalP"/>
    </source>
</evidence>
<dbReference type="InterPro" id="IPR000531">
    <property type="entry name" value="Beta-barrel_TonB"/>
</dbReference>
<dbReference type="InterPro" id="IPR039426">
    <property type="entry name" value="TonB-dep_rcpt-like"/>
</dbReference>
<dbReference type="GO" id="GO:0015891">
    <property type="term" value="P:siderophore transport"/>
    <property type="evidence" value="ECO:0007669"/>
    <property type="project" value="InterPro"/>
</dbReference>
<evidence type="ECO:0000256" key="13">
    <source>
        <dbReference type="ARBA" id="ARBA00023237"/>
    </source>
</evidence>
<keyword evidence="3 14" id="KW-0813">Transport</keyword>
<keyword evidence="4 14" id="KW-1134">Transmembrane beta strand</keyword>
<dbReference type="GO" id="GO:0015344">
    <property type="term" value="F:siderophore uptake transmembrane transporter activity"/>
    <property type="evidence" value="ECO:0007669"/>
    <property type="project" value="TreeGrafter"/>
</dbReference>
<evidence type="ECO:0000256" key="1">
    <source>
        <dbReference type="ARBA" id="ARBA00004571"/>
    </source>
</evidence>
<dbReference type="PANTHER" id="PTHR32552:SF68">
    <property type="entry name" value="FERRICHROME OUTER MEMBRANE TRANSPORTER_PHAGE RECEPTOR"/>
    <property type="match status" value="1"/>
</dbReference>
<dbReference type="STRING" id="452637.Oter_4557"/>
<keyword evidence="9" id="KW-0406">Ion transport</keyword>
<comment type="similarity">
    <text evidence="2 14 15">Belongs to the TonB-dependent receptor family.</text>
</comment>
<dbReference type="CDD" id="cd01347">
    <property type="entry name" value="ligand_gated_channel"/>
    <property type="match status" value="1"/>
</dbReference>
<keyword evidence="8" id="KW-0408">Iron</keyword>
<evidence type="ECO:0000256" key="2">
    <source>
        <dbReference type="ARBA" id="ARBA00009810"/>
    </source>
</evidence>
<proteinExistence type="inferred from homology"/>
<keyword evidence="5" id="KW-0410">Iron transport</keyword>
<feature type="chain" id="PRO_5002772612" evidence="16">
    <location>
        <begin position="20"/>
        <end position="757"/>
    </location>
</feature>
<dbReference type="Pfam" id="PF07715">
    <property type="entry name" value="Plug"/>
    <property type="match status" value="1"/>
</dbReference>
<keyword evidence="6 14" id="KW-0812">Transmembrane</keyword>
<dbReference type="eggNOG" id="COG4773">
    <property type="taxonomic scope" value="Bacteria"/>
</dbReference>
<dbReference type="InterPro" id="IPR010105">
    <property type="entry name" value="TonB_sidphr_rcpt"/>
</dbReference>
<keyword evidence="20" id="KW-1185">Reference proteome</keyword>
<dbReference type="EMBL" id="CP001032">
    <property type="protein sequence ID" value="ACB77828.1"/>
    <property type="molecule type" value="Genomic_DNA"/>
</dbReference>
<evidence type="ECO:0000256" key="9">
    <source>
        <dbReference type="ARBA" id="ARBA00023065"/>
    </source>
</evidence>
<dbReference type="Gene3D" id="2.170.130.10">
    <property type="entry name" value="TonB-dependent receptor, plug domain"/>
    <property type="match status" value="1"/>
</dbReference>
<accession>B1ZQT0</accession>
<sequence length="757" mass="82598">MTSAIRTCCTCLCSLLATAMLQAQSLDGDLVAANWDSPIVLTALDVSGRQLTYEDSTAFKLPVTLHETPRSVTVLDRVRIREQNFVRLEDTFRYVPGVFSRSQDGDSYHFLSRGFDMGPDQTMVDGFSGLLAGGTFSPSLFSVDRVVYLRGPAGLQYGAATVPGGVINLITKRPTERPFARAEVRAASYAGHGLDLGSNRSLEVSIDTGGPLTPDGKVTYRAAALVQNLGSYKDGINDRNRGLLAALTWKFGEDDRFELTPIFLWQRQPFGAGRAVSISPATSLSTADGLTGPIHTADLTPLSQNYSEGERVLENTIAGFDFRAALSDAWHAHVAYRFIQSDSDSNQFLVQTASLRQLEGRWVVSRRQAISEIGRQNHAFDLNTSYEFTPLAGAKNLTLLGFNGRFYQLTYSRAAATQPDQSPIDLYTGVPVSPLVDHRPALVNAFLNDDFYWNAYLQNQTSFADGRWTLTLGLGYGEQQFERDYSAVSAPPPQNLEALTATRKGDVTPNASLVFNVSPAVAVYASYSTSYSPADSSFENAAGQTGGFGPTTGTNLEVGAKLDLPASESTLTLSVFRTELDNVLVQSSPAELNPNGNRFYTQTGGGRLTKGIELGAETRPLPGWRVNATASYLDSVYRGEGRLRGSRTERTPPWAFSLYNRYDFAAGVLKNLGVSVGLIWQDQRWSAARTSAAPDPLLLPSYWRVDAGLFYRMGTHWDLALNLENVLDETYFVNGTTGAALELGAPRSLSLRVGYRF</sequence>
<dbReference type="InterPro" id="IPR037066">
    <property type="entry name" value="Plug_dom_sf"/>
</dbReference>
<dbReference type="Proteomes" id="UP000007013">
    <property type="component" value="Chromosome"/>
</dbReference>
<dbReference type="GO" id="GO:0038023">
    <property type="term" value="F:signaling receptor activity"/>
    <property type="evidence" value="ECO:0007669"/>
    <property type="project" value="InterPro"/>
</dbReference>
<dbReference type="GO" id="GO:0009279">
    <property type="term" value="C:cell outer membrane"/>
    <property type="evidence" value="ECO:0007669"/>
    <property type="project" value="UniProtKB-SubCell"/>
</dbReference>
<dbReference type="PROSITE" id="PS52016">
    <property type="entry name" value="TONB_DEPENDENT_REC_3"/>
    <property type="match status" value="1"/>
</dbReference>
<dbReference type="NCBIfam" id="TIGR01783">
    <property type="entry name" value="TonB-siderophor"/>
    <property type="match status" value="1"/>
</dbReference>